<dbReference type="SUPFAM" id="SSF54001">
    <property type="entry name" value="Cysteine proteinases"/>
    <property type="match status" value="1"/>
</dbReference>
<dbReference type="Pfam" id="PF02902">
    <property type="entry name" value="Peptidase_C48"/>
    <property type="match status" value="1"/>
</dbReference>
<comment type="similarity">
    <text evidence="1">Belongs to the peptidase C48 family.</text>
</comment>
<reference evidence="7" key="1">
    <citation type="submission" date="2025-08" db="UniProtKB">
        <authorList>
            <consortium name="Ensembl"/>
        </authorList>
    </citation>
    <scope>IDENTIFICATION</scope>
</reference>
<dbReference type="Gene3D" id="3.40.395.10">
    <property type="entry name" value="Adenoviral Proteinase, Chain A"/>
    <property type="match status" value="1"/>
</dbReference>
<evidence type="ECO:0000256" key="3">
    <source>
        <dbReference type="ARBA" id="ARBA00022801"/>
    </source>
</evidence>
<dbReference type="OrthoDB" id="1939479at2759"/>
<keyword evidence="4" id="KW-0788">Thiol protease</keyword>
<evidence type="ECO:0000256" key="2">
    <source>
        <dbReference type="ARBA" id="ARBA00022670"/>
    </source>
</evidence>
<keyword evidence="3" id="KW-0378">Hydrolase</keyword>
<dbReference type="GO" id="GO:0016926">
    <property type="term" value="P:protein desumoylation"/>
    <property type="evidence" value="ECO:0007669"/>
    <property type="project" value="TreeGrafter"/>
</dbReference>
<evidence type="ECO:0000313" key="7">
    <source>
        <dbReference type="Ensembl" id="ENSSRHP00000052334.1"/>
    </source>
</evidence>
<feature type="region of interest" description="Disordered" evidence="5">
    <location>
        <begin position="360"/>
        <end position="435"/>
    </location>
</feature>
<dbReference type="PROSITE" id="PS50600">
    <property type="entry name" value="ULP_PROTEASE"/>
    <property type="match status" value="1"/>
</dbReference>
<dbReference type="AlphaFoldDB" id="A0A673JER7"/>
<protein>
    <submittedName>
        <fullName evidence="7">Sentrin-specific protease 1-like</fullName>
    </submittedName>
</protein>
<dbReference type="GO" id="GO:0080090">
    <property type="term" value="P:regulation of primary metabolic process"/>
    <property type="evidence" value="ECO:0007669"/>
    <property type="project" value="UniProtKB-ARBA"/>
</dbReference>
<reference evidence="7" key="2">
    <citation type="submission" date="2025-09" db="UniProtKB">
        <authorList>
            <consortium name="Ensembl"/>
        </authorList>
    </citation>
    <scope>IDENTIFICATION</scope>
</reference>
<dbReference type="GO" id="GO:0005634">
    <property type="term" value="C:nucleus"/>
    <property type="evidence" value="ECO:0007669"/>
    <property type="project" value="TreeGrafter"/>
</dbReference>
<dbReference type="GeneID" id="107737512"/>
<evidence type="ECO:0000259" key="6">
    <source>
        <dbReference type="PROSITE" id="PS50600"/>
    </source>
</evidence>
<proteinExistence type="inferred from homology"/>
<feature type="region of interest" description="Disordered" evidence="5">
    <location>
        <begin position="210"/>
        <end position="241"/>
    </location>
</feature>
<dbReference type="GO" id="GO:0016929">
    <property type="term" value="F:deSUMOylase activity"/>
    <property type="evidence" value="ECO:0007669"/>
    <property type="project" value="TreeGrafter"/>
</dbReference>
<dbReference type="Ensembl" id="ENSSRHT00000053804.1">
    <property type="protein sequence ID" value="ENSSRHP00000052334.1"/>
    <property type="gene ID" value="ENSSRHG00000026332.1"/>
</dbReference>
<dbReference type="GO" id="GO:0006508">
    <property type="term" value="P:proteolysis"/>
    <property type="evidence" value="ECO:0007669"/>
    <property type="project" value="UniProtKB-KW"/>
</dbReference>
<dbReference type="PANTHER" id="PTHR12606:SF30">
    <property type="entry name" value="SENTRIN-SPECIFIC PROTEASE 1"/>
    <property type="match status" value="1"/>
</dbReference>
<keyword evidence="2" id="KW-0645">Protease</keyword>
<keyword evidence="8" id="KW-1185">Reference proteome</keyword>
<gene>
    <name evidence="7" type="primary">LOC107737512</name>
</gene>
<dbReference type="InterPro" id="IPR038765">
    <property type="entry name" value="Papain-like_cys_pep_sf"/>
</dbReference>
<evidence type="ECO:0000256" key="1">
    <source>
        <dbReference type="ARBA" id="ARBA00005234"/>
    </source>
</evidence>
<dbReference type="InterPro" id="IPR003653">
    <property type="entry name" value="Peptidase_C48_C"/>
</dbReference>
<name>A0A673JER7_9TELE</name>
<dbReference type="KEGG" id="srx:107737512"/>
<accession>A0A673JER7</accession>
<dbReference type="GO" id="GO:0060255">
    <property type="term" value="P:regulation of macromolecule metabolic process"/>
    <property type="evidence" value="ECO:0007669"/>
    <property type="project" value="UniProtKB-ARBA"/>
</dbReference>
<sequence>MFNKLYEWIGTGIASLRNGAPAGGVHTGSCGSGRDIVDQVDQDGTLRRKRPLDWSLSVDQDGTLRRKRPLDCLEDGDSVDQEEEKVVKKFRMGDIMDTVKNAAGGVKTHGSSVAYLVKNSVIPNPGNLLPASPGPPQTGIPSEPAANSATSASLWVEKKFGDQSRDILEDTFVAPSSSVDWRTVTKSDSLWTEESVTISKASRRQVCMDHPPHETHKANGHSVNLPPASTQKPSPSPRLGRSLYHRPHSFLSSSETNSGKATYTSLYEKTFPIRVVQSPSHGSSNRLLRARARCTAQESVREEEKEVYRQLLAMVSGGQSTFLHDGSSHSSIRSHRDFSSFLSSSRSRLHCASPAGSGAGASSYGLSSLPPSPQPGSSQASSALPSPSASSSIPEPQLCAHDLEPSAKGPAVLSAPSPAALQDTSSQDTQSSAHDGDSVIFVMEKQGKKHKSSSVPCFQAELWIKELTSLYDSRAQERQRLIEEQEALASQLLCQRLSGEGRAVPARVELKVRVPLEKEVPVAAVIQKPQPIEEEPEFPELTEDMEKEVSRALRGGSQDEVLSEGFRLTITRKDLQTLNHLNWLNDEVINFYMNLLVERSKQPNLPSAYTFNTFFFPKLRSSGYNAVRRWTKKVDIFSVDIILVPVHLGVHWCLSVVDFRKKSITYFDSMGGNNDEACRILLKYLKQESEDKKGQNFDTLQWTLKSKRPNEIPQQMNGSDCGMFTCKYAEYITKDRPITFTQKHMPYFRRRMVWEILNQKLL</sequence>
<evidence type="ECO:0000313" key="8">
    <source>
        <dbReference type="Proteomes" id="UP000472270"/>
    </source>
</evidence>
<organism evidence="7 8">
    <name type="scientific">Sinocyclocheilus rhinocerous</name>
    <dbReference type="NCBI Taxonomy" id="307959"/>
    <lineage>
        <taxon>Eukaryota</taxon>
        <taxon>Metazoa</taxon>
        <taxon>Chordata</taxon>
        <taxon>Craniata</taxon>
        <taxon>Vertebrata</taxon>
        <taxon>Euteleostomi</taxon>
        <taxon>Actinopterygii</taxon>
        <taxon>Neopterygii</taxon>
        <taxon>Teleostei</taxon>
        <taxon>Ostariophysi</taxon>
        <taxon>Cypriniformes</taxon>
        <taxon>Cyprinidae</taxon>
        <taxon>Cyprininae</taxon>
        <taxon>Sinocyclocheilus</taxon>
    </lineage>
</organism>
<dbReference type="RefSeq" id="XP_016404489.1">
    <property type="nucleotide sequence ID" value="XM_016549003.1"/>
</dbReference>
<evidence type="ECO:0000256" key="4">
    <source>
        <dbReference type="ARBA" id="ARBA00022807"/>
    </source>
</evidence>
<dbReference type="Proteomes" id="UP000472270">
    <property type="component" value="Unassembled WGS sequence"/>
</dbReference>
<feature type="compositionally biased region" description="Low complexity" evidence="5">
    <location>
        <begin position="410"/>
        <end position="432"/>
    </location>
</feature>
<dbReference type="FunFam" id="3.40.395.10:FF:000001">
    <property type="entry name" value="Sentrin-specific protease 1"/>
    <property type="match status" value="1"/>
</dbReference>
<feature type="compositionally biased region" description="Low complexity" evidence="5">
    <location>
        <begin position="360"/>
        <end position="392"/>
    </location>
</feature>
<feature type="domain" description="Ubiquitin-like protease family profile" evidence="6">
    <location>
        <begin position="568"/>
        <end position="732"/>
    </location>
</feature>
<evidence type="ECO:0000256" key="5">
    <source>
        <dbReference type="SAM" id="MobiDB-lite"/>
    </source>
</evidence>
<dbReference type="PANTHER" id="PTHR12606">
    <property type="entry name" value="SENTRIN/SUMO-SPECIFIC PROTEASE"/>
    <property type="match status" value="1"/>
</dbReference>